<dbReference type="Proteomes" id="UP000294530">
    <property type="component" value="Unassembled WGS sequence"/>
</dbReference>
<dbReference type="GeneID" id="94352880"/>
<evidence type="ECO:0000313" key="3">
    <source>
        <dbReference type="Proteomes" id="UP000294530"/>
    </source>
</evidence>
<protein>
    <submittedName>
        <fullName evidence="2">Uncharacterized protein</fullName>
    </submittedName>
</protein>
<gene>
    <name evidence="2" type="ORF">CCR75_009164</name>
</gene>
<comment type="caution">
    <text evidence="2">The sequence shown here is derived from an EMBL/GenBank/DDBJ whole genome shotgun (WGS) entry which is preliminary data.</text>
</comment>
<proteinExistence type="predicted"/>
<dbReference type="KEGG" id="blac:94352880"/>
<evidence type="ECO:0000256" key="1">
    <source>
        <dbReference type="SAM" id="MobiDB-lite"/>
    </source>
</evidence>
<dbReference type="EMBL" id="SHOA02000017">
    <property type="protein sequence ID" value="TDH66435.1"/>
    <property type="molecule type" value="Genomic_DNA"/>
</dbReference>
<name>A0A976IC28_BRELC</name>
<reference evidence="2 3" key="1">
    <citation type="journal article" date="2021" name="Genome Biol.">
        <title>AFLAP: assembly-free linkage analysis pipeline using k-mers from genome sequencing data.</title>
        <authorList>
            <person name="Fletcher K."/>
            <person name="Zhang L."/>
            <person name="Gil J."/>
            <person name="Han R."/>
            <person name="Cavanaugh K."/>
            <person name="Michelmore R."/>
        </authorList>
    </citation>
    <scope>NUCLEOTIDE SEQUENCE [LARGE SCALE GENOMIC DNA]</scope>
    <source>
        <strain evidence="2 3">SF5</strain>
    </source>
</reference>
<organism evidence="2 3">
    <name type="scientific">Bremia lactucae</name>
    <name type="common">Lettuce downy mildew</name>
    <dbReference type="NCBI Taxonomy" id="4779"/>
    <lineage>
        <taxon>Eukaryota</taxon>
        <taxon>Sar</taxon>
        <taxon>Stramenopiles</taxon>
        <taxon>Oomycota</taxon>
        <taxon>Peronosporomycetes</taxon>
        <taxon>Peronosporales</taxon>
        <taxon>Peronosporaceae</taxon>
        <taxon>Bremia</taxon>
    </lineage>
</organism>
<accession>A0A976IC28</accession>
<feature type="region of interest" description="Disordered" evidence="1">
    <location>
        <begin position="1"/>
        <end position="24"/>
    </location>
</feature>
<sequence length="87" mass="9558">MDNAYWSRHCNSGQTYEGPDRQKYGAGSYDKDSVYRLVPLSFSRSGYIQAMHGSTTSDHSNTSHEHSSECYGGGCGLGIPFGGLYYC</sequence>
<keyword evidence="3" id="KW-1185">Reference proteome</keyword>
<dbReference type="AlphaFoldDB" id="A0A976IC28"/>
<dbReference type="RefSeq" id="XP_067815934.1">
    <property type="nucleotide sequence ID" value="XM_067967209.1"/>
</dbReference>
<evidence type="ECO:0000313" key="2">
    <source>
        <dbReference type="EMBL" id="TDH66435.1"/>
    </source>
</evidence>